<dbReference type="AlphaFoldDB" id="A0A673MP96"/>
<evidence type="ECO:0000313" key="3">
    <source>
        <dbReference type="Ensembl" id="ENSSRHP00000092485.1"/>
    </source>
</evidence>
<keyword evidence="4" id="KW-1185">Reference proteome</keyword>
<dbReference type="PANTHER" id="PTHR45749">
    <property type="match status" value="1"/>
</dbReference>
<organism evidence="3 4">
    <name type="scientific">Sinocyclocheilus rhinocerous</name>
    <dbReference type="NCBI Taxonomy" id="307959"/>
    <lineage>
        <taxon>Eukaryota</taxon>
        <taxon>Metazoa</taxon>
        <taxon>Chordata</taxon>
        <taxon>Craniata</taxon>
        <taxon>Vertebrata</taxon>
        <taxon>Euteleostomi</taxon>
        <taxon>Actinopterygii</taxon>
        <taxon>Neopterygii</taxon>
        <taxon>Teleostei</taxon>
        <taxon>Ostariophysi</taxon>
        <taxon>Cypriniformes</taxon>
        <taxon>Cyprinidae</taxon>
        <taxon>Cyprininae</taxon>
        <taxon>Sinocyclocheilus</taxon>
    </lineage>
</organism>
<evidence type="ECO:0000259" key="2">
    <source>
        <dbReference type="Pfam" id="PF14291"/>
    </source>
</evidence>
<dbReference type="Proteomes" id="UP000472270">
    <property type="component" value="Unassembled WGS sequence"/>
</dbReference>
<protein>
    <recommendedName>
        <fullName evidence="5">DUF4371 domain-containing protein</fullName>
    </recommendedName>
</protein>
<reference evidence="3" key="2">
    <citation type="submission" date="2025-09" db="UniProtKB">
        <authorList>
            <consortium name="Ensembl"/>
        </authorList>
    </citation>
    <scope>IDENTIFICATION</scope>
</reference>
<proteinExistence type="predicted"/>
<evidence type="ECO:0008006" key="5">
    <source>
        <dbReference type="Google" id="ProtNLM"/>
    </source>
</evidence>
<evidence type="ECO:0000259" key="1">
    <source>
        <dbReference type="Pfam" id="PF05699"/>
    </source>
</evidence>
<dbReference type="InterPro" id="IPR008906">
    <property type="entry name" value="HATC_C_dom"/>
</dbReference>
<sequence length="614" mass="69676">MALEMSCNRIDSLINTGGFSNWKRALDSFREHEASLGHKASVLAWKNYKASLIEGSVVEKMNVAQIGDIVDRREYLRRIVAVTSFLGKQGISFRGHEEAESSGNQGNFLELMKLLEQFDPFLQSYKPPSNATYLCPSSQNEMIECCAEEITTCIVDEVKKSKMFAVMADEARDGHVEQLAVCVRYVTAKGTVKEHFIELSSLNSFNAESITDAIERVLKSKGLNDVLCVAQTYDGASVMKGEVGGVQARFREKHPEAVYVHCYAHELNLVLCHTCRAVPEADDFFETLGNVYSFFSASMVNHQAFHDTQKQLGLENSEFVQLSKTRWECQLNSVKQFGLLSKLSRFSSVYMLVMFKSLLSATEGLHKYLQKESVDLAQATLYKDAVLETLTLMRSSEETAEQLYKETKVICESNNISEILSGPRRKQRRMDDYAVDSTLGTRAPCDTGNQLKHHLLYPCLDRMISELSNRFSGVGEKLMKGIQACNPAADDFLSEESLNLIAAHYKIQLCKEEILVAKQFLAKKKKEGAVSDMASAYKLLDPDMFPTLSLVFQAALTIPVSSSSCERSFSALRRLHTWLRRTMGQSIVLNYYFFINFFKLSRWQWQQWHRWHQR</sequence>
<reference evidence="3" key="1">
    <citation type="submission" date="2025-08" db="UniProtKB">
        <authorList>
            <consortium name="Ensembl"/>
        </authorList>
    </citation>
    <scope>IDENTIFICATION</scope>
</reference>
<evidence type="ECO:0000313" key="4">
    <source>
        <dbReference type="Proteomes" id="UP000472270"/>
    </source>
</evidence>
<dbReference type="Pfam" id="PF05699">
    <property type="entry name" value="Dimer_Tnp_hAT"/>
    <property type="match status" value="1"/>
</dbReference>
<dbReference type="Pfam" id="PF14291">
    <property type="entry name" value="DUF4371"/>
    <property type="match status" value="1"/>
</dbReference>
<dbReference type="InterPro" id="IPR012337">
    <property type="entry name" value="RNaseH-like_sf"/>
</dbReference>
<dbReference type="GO" id="GO:0046983">
    <property type="term" value="F:protein dimerization activity"/>
    <property type="evidence" value="ECO:0007669"/>
    <property type="project" value="InterPro"/>
</dbReference>
<feature type="domain" description="HAT C-terminal dimerisation" evidence="1">
    <location>
        <begin position="544"/>
        <end position="589"/>
    </location>
</feature>
<name>A0A673MP96_9TELE</name>
<dbReference type="InterPro" id="IPR025398">
    <property type="entry name" value="DUF4371"/>
</dbReference>
<feature type="domain" description="DUF4371" evidence="2">
    <location>
        <begin position="18"/>
        <end position="245"/>
    </location>
</feature>
<dbReference type="PANTHER" id="PTHR45749:SF37">
    <property type="entry name" value="OS05G0311600 PROTEIN"/>
    <property type="match status" value="1"/>
</dbReference>
<dbReference type="Ensembl" id="ENSSRHT00000094980.1">
    <property type="protein sequence ID" value="ENSSRHP00000092485.1"/>
    <property type="gene ID" value="ENSSRHG00000045628.1"/>
</dbReference>
<accession>A0A673MP96</accession>
<dbReference type="SUPFAM" id="SSF53098">
    <property type="entry name" value="Ribonuclease H-like"/>
    <property type="match status" value="1"/>
</dbReference>